<organism evidence="1 2">
    <name type="scientific">Rhizobium rosettiformans W3</name>
    <dbReference type="NCBI Taxonomy" id="538378"/>
    <lineage>
        <taxon>Bacteria</taxon>
        <taxon>Pseudomonadati</taxon>
        <taxon>Pseudomonadota</taxon>
        <taxon>Alphaproteobacteria</taxon>
        <taxon>Hyphomicrobiales</taxon>
        <taxon>Rhizobiaceae</taxon>
        <taxon>Rhizobium/Agrobacterium group</taxon>
        <taxon>Rhizobium</taxon>
    </lineage>
</organism>
<evidence type="ECO:0000313" key="1">
    <source>
        <dbReference type="EMBL" id="THV36578.1"/>
    </source>
</evidence>
<accession>A0A4S8PY49</accession>
<dbReference type="Pfam" id="PF07103">
    <property type="entry name" value="DUF1365"/>
    <property type="match status" value="1"/>
</dbReference>
<gene>
    <name evidence="1" type="ORF">FAA86_08695</name>
</gene>
<name>A0A4S8PY49_9HYPH</name>
<evidence type="ECO:0000313" key="2">
    <source>
        <dbReference type="Proteomes" id="UP000307378"/>
    </source>
</evidence>
<dbReference type="PANTHER" id="PTHR33973:SF4">
    <property type="entry name" value="OS07G0153300 PROTEIN"/>
    <property type="match status" value="1"/>
</dbReference>
<dbReference type="PANTHER" id="PTHR33973">
    <property type="entry name" value="OS07G0153300 PROTEIN"/>
    <property type="match status" value="1"/>
</dbReference>
<dbReference type="EMBL" id="STGU01000004">
    <property type="protein sequence ID" value="THV36578.1"/>
    <property type="molecule type" value="Genomic_DNA"/>
</dbReference>
<reference evidence="1 2" key="1">
    <citation type="submission" date="2019-04" db="EMBL/GenBank/DDBJ databases">
        <title>genome sequence of strain W3.</title>
        <authorList>
            <person name="Gao J."/>
            <person name="Sun J."/>
        </authorList>
    </citation>
    <scope>NUCLEOTIDE SEQUENCE [LARGE SCALE GENOMIC DNA]</scope>
    <source>
        <strain evidence="1 2">W3</strain>
    </source>
</reference>
<dbReference type="InterPro" id="IPR010775">
    <property type="entry name" value="DUF1365"/>
</dbReference>
<sequence length="265" mass="30115">MTLRSAIYAGHVLHVRSRPKKHSLRYSVFSLLIDLDEIEELNERMRLFGYNKGALYSVHDADHGNGRKGDLRNWVHDRLSAAGLEGDGWKIRMLCYPRIFGYVFNPLTVYFCYRAEGGLAAVLYEVCNTFNERHTYVIPVEGETAGEILRHRCAKEMYVSPFMPMNCEYNFRISPPDENVAINIGESDPDGPLLFASFSGARRPLSDTGLLIMLLKYPLMTLKVMGGIHWEALKLWWKGVPVYRHKPAASKIASTIVVQNGMNKS</sequence>
<proteinExistence type="predicted"/>
<protein>
    <submittedName>
        <fullName evidence="1">DUF1365 domain-containing protein</fullName>
    </submittedName>
</protein>
<dbReference type="RefSeq" id="WP_136539822.1">
    <property type="nucleotide sequence ID" value="NZ_STGU01000004.1"/>
</dbReference>
<comment type="caution">
    <text evidence="1">The sequence shown here is derived from an EMBL/GenBank/DDBJ whole genome shotgun (WGS) entry which is preliminary data.</text>
</comment>
<dbReference type="AlphaFoldDB" id="A0A4S8PY49"/>
<dbReference type="Proteomes" id="UP000307378">
    <property type="component" value="Unassembled WGS sequence"/>
</dbReference>